<protein>
    <submittedName>
        <fullName evidence="1">Uncharacterized protein</fullName>
    </submittedName>
</protein>
<dbReference type="EMBL" id="LAZR01003354">
    <property type="protein sequence ID" value="KKN19229.1"/>
    <property type="molecule type" value="Genomic_DNA"/>
</dbReference>
<proteinExistence type="predicted"/>
<name>A0A0F9NMX1_9ZZZZ</name>
<organism evidence="1">
    <name type="scientific">marine sediment metagenome</name>
    <dbReference type="NCBI Taxonomy" id="412755"/>
    <lineage>
        <taxon>unclassified sequences</taxon>
        <taxon>metagenomes</taxon>
        <taxon>ecological metagenomes</taxon>
    </lineage>
</organism>
<sequence length="197" mass="20646">MRFLKAKTRFACYAPIDLKQADFYVRDGWGGQSGVSSVTNTNEEPADETVVALTGCNLVVPVGMSVHFGNDSTDTEYIVASRTTSGGTNAIWTIFLDTASSGDYTITMGGQTTNTIDYAASIATVELELQALDAIGFGDVTVTKPGADYILTFVGDMANQPVTGLTWTPNLTAGPAATFTNTTPGVASTNTTTITLT</sequence>
<accession>A0A0F9NMX1</accession>
<gene>
    <name evidence="1" type="ORF">LCGC14_0947740</name>
</gene>
<comment type="caution">
    <text evidence="1">The sequence shown here is derived from an EMBL/GenBank/DDBJ whole genome shotgun (WGS) entry which is preliminary data.</text>
</comment>
<reference evidence="1" key="1">
    <citation type="journal article" date="2015" name="Nature">
        <title>Complex archaea that bridge the gap between prokaryotes and eukaryotes.</title>
        <authorList>
            <person name="Spang A."/>
            <person name="Saw J.H."/>
            <person name="Jorgensen S.L."/>
            <person name="Zaremba-Niedzwiedzka K."/>
            <person name="Martijn J."/>
            <person name="Lind A.E."/>
            <person name="van Eijk R."/>
            <person name="Schleper C."/>
            <person name="Guy L."/>
            <person name="Ettema T.J."/>
        </authorList>
    </citation>
    <scope>NUCLEOTIDE SEQUENCE</scope>
</reference>
<feature type="non-terminal residue" evidence="1">
    <location>
        <position position="197"/>
    </location>
</feature>
<evidence type="ECO:0000313" key="1">
    <source>
        <dbReference type="EMBL" id="KKN19229.1"/>
    </source>
</evidence>
<dbReference type="AlphaFoldDB" id="A0A0F9NMX1"/>